<evidence type="ECO:0000313" key="2">
    <source>
        <dbReference type="Proteomes" id="UP001164250"/>
    </source>
</evidence>
<protein>
    <submittedName>
        <fullName evidence="1">Uncharacterized protein</fullName>
    </submittedName>
</protein>
<name>A0ACC1B9T7_9ROSI</name>
<dbReference type="Proteomes" id="UP001164250">
    <property type="component" value="Chromosome 6"/>
</dbReference>
<sequence length="245" mass="27685">MNERSKERSASMENIDLKKMDEQLSRLFNQAPWKAQKNIDILEEFGGKESAKEKWEIDPRKLIIEEVIGRGAYGSVHRGLYNGQEVAVKIIDWGEEVPRTRDKIAALRIAFKQEVSLWHNLNHPNITKFIGATMGLLTSGKPSCLSCVAEYLPGGTLRSYLIKNRKRKLPFRIVIQLALDLARGLSYLHSKKIVHRDIKAENLLLDKNHALKITDFGVSRFQALNPKDMTGSTGTIGYMAPEALS</sequence>
<comment type="caution">
    <text evidence="1">The sequence shown here is derived from an EMBL/GenBank/DDBJ whole genome shotgun (WGS) entry which is preliminary data.</text>
</comment>
<dbReference type="EMBL" id="CM047902">
    <property type="protein sequence ID" value="KAJ0095676.1"/>
    <property type="molecule type" value="Genomic_DNA"/>
</dbReference>
<gene>
    <name evidence="1" type="ORF">Patl1_16163</name>
</gene>
<reference evidence="2" key="1">
    <citation type="journal article" date="2023" name="G3 (Bethesda)">
        <title>Genome assembly and association tests identify interacting loci associated with vigor, precocity, and sex in interspecific pistachio rootstocks.</title>
        <authorList>
            <person name="Palmer W."/>
            <person name="Jacygrad E."/>
            <person name="Sagayaradj S."/>
            <person name="Cavanaugh K."/>
            <person name="Han R."/>
            <person name="Bertier L."/>
            <person name="Beede B."/>
            <person name="Kafkas S."/>
            <person name="Golino D."/>
            <person name="Preece J."/>
            <person name="Michelmore R."/>
        </authorList>
    </citation>
    <scope>NUCLEOTIDE SEQUENCE [LARGE SCALE GENOMIC DNA]</scope>
</reference>
<accession>A0ACC1B9T7</accession>
<organism evidence="1 2">
    <name type="scientific">Pistacia atlantica</name>
    <dbReference type="NCBI Taxonomy" id="434234"/>
    <lineage>
        <taxon>Eukaryota</taxon>
        <taxon>Viridiplantae</taxon>
        <taxon>Streptophyta</taxon>
        <taxon>Embryophyta</taxon>
        <taxon>Tracheophyta</taxon>
        <taxon>Spermatophyta</taxon>
        <taxon>Magnoliopsida</taxon>
        <taxon>eudicotyledons</taxon>
        <taxon>Gunneridae</taxon>
        <taxon>Pentapetalae</taxon>
        <taxon>rosids</taxon>
        <taxon>malvids</taxon>
        <taxon>Sapindales</taxon>
        <taxon>Anacardiaceae</taxon>
        <taxon>Pistacia</taxon>
    </lineage>
</organism>
<keyword evidence="2" id="KW-1185">Reference proteome</keyword>
<proteinExistence type="predicted"/>
<evidence type="ECO:0000313" key="1">
    <source>
        <dbReference type="EMBL" id="KAJ0095676.1"/>
    </source>
</evidence>